<evidence type="ECO:0000256" key="1">
    <source>
        <dbReference type="SAM" id="Phobius"/>
    </source>
</evidence>
<proteinExistence type="predicted"/>
<dbReference type="Proteomes" id="UP000747399">
    <property type="component" value="Unassembled WGS sequence"/>
</dbReference>
<evidence type="ECO:0000313" key="2">
    <source>
        <dbReference type="EMBL" id="GIL66846.1"/>
    </source>
</evidence>
<evidence type="ECO:0000313" key="3">
    <source>
        <dbReference type="Proteomes" id="UP000747399"/>
    </source>
</evidence>
<keyword evidence="1" id="KW-0472">Membrane</keyword>
<dbReference type="AlphaFoldDB" id="A0A8J4FDU0"/>
<keyword evidence="1" id="KW-1133">Transmembrane helix</keyword>
<organism evidence="2 3">
    <name type="scientific">Volvox africanus</name>
    <dbReference type="NCBI Taxonomy" id="51714"/>
    <lineage>
        <taxon>Eukaryota</taxon>
        <taxon>Viridiplantae</taxon>
        <taxon>Chlorophyta</taxon>
        <taxon>core chlorophytes</taxon>
        <taxon>Chlorophyceae</taxon>
        <taxon>CS clade</taxon>
        <taxon>Chlamydomonadales</taxon>
        <taxon>Volvocaceae</taxon>
        <taxon>Volvox</taxon>
    </lineage>
</organism>
<sequence length="204" mass="22173">MAALQYPVELAERIAKFTTATQVAALMESPAFEDFLIQKSRRAARDALVMRQRKRLLFCCILLVLLFILGGMSYVALLNCQHQKFGAAKVWDSAVTAVLSSPVDTMMGGAASAAEPGRSSAAVDNTVHSDDGVITSQGCISTQQQQHRASGSTTAGSHNTTTANNMTCKGYLPRHMNEQQHWIHSRCCKASRSRALRPHPIIVS</sequence>
<protein>
    <submittedName>
        <fullName evidence="2">Uncharacterized protein</fullName>
    </submittedName>
</protein>
<keyword evidence="3" id="KW-1185">Reference proteome</keyword>
<name>A0A8J4FDU0_9CHLO</name>
<accession>A0A8J4FDU0</accession>
<gene>
    <name evidence="2" type="ORF">Vafri_20239</name>
</gene>
<keyword evidence="1" id="KW-0812">Transmembrane</keyword>
<reference evidence="2" key="1">
    <citation type="journal article" date="2021" name="Proc. Natl. Acad. Sci. U.S.A.">
        <title>Three genomes in the algal genus Volvox reveal the fate of a haploid sex-determining region after a transition to homothallism.</title>
        <authorList>
            <person name="Yamamoto K."/>
            <person name="Hamaji T."/>
            <person name="Kawai-Toyooka H."/>
            <person name="Matsuzaki R."/>
            <person name="Takahashi F."/>
            <person name="Nishimura Y."/>
            <person name="Kawachi M."/>
            <person name="Noguchi H."/>
            <person name="Minakuchi Y."/>
            <person name="Umen J.G."/>
            <person name="Toyoda A."/>
            <person name="Nozaki H."/>
        </authorList>
    </citation>
    <scope>NUCLEOTIDE SEQUENCE</scope>
    <source>
        <strain evidence="2">NIES-3780</strain>
    </source>
</reference>
<feature type="transmembrane region" description="Helical" evidence="1">
    <location>
        <begin position="56"/>
        <end position="77"/>
    </location>
</feature>
<dbReference type="EMBL" id="BNCO01000091">
    <property type="protein sequence ID" value="GIL66846.1"/>
    <property type="molecule type" value="Genomic_DNA"/>
</dbReference>
<comment type="caution">
    <text evidence="2">The sequence shown here is derived from an EMBL/GenBank/DDBJ whole genome shotgun (WGS) entry which is preliminary data.</text>
</comment>